<accession>A0AA39NAL0</accession>
<protein>
    <submittedName>
        <fullName evidence="1">Uncharacterized protein</fullName>
    </submittedName>
</protein>
<dbReference type="GeneID" id="85354277"/>
<gene>
    <name evidence="1" type="ORF">EV420DRAFT_149205</name>
</gene>
<evidence type="ECO:0000313" key="2">
    <source>
        <dbReference type="Proteomes" id="UP001175211"/>
    </source>
</evidence>
<dbReference type="RefSeq" id="XP_060333845.1">
    <property type="nucleotide sequence ID" value="XM_060470729.1"/>
</dbReference>
<dbReference type="AlphaFoldDB" id="A0AA39NAL0"/>
<dbReference type="EMBL" id="JAUEPS010000010">
    <property type="protein sequence ID" value="KAK0462107.1"/>
    <property type="molecule type" value="Genomic_DNA"/>
</dbReference>
<proteinExistence type="predicted"/>
<sequence length="118" mass="13484">MKLLLEALAGACSLIFNLPPPSYSVRSRPSVLVRWQNRLVSPKQVCLGTIQSGGLAKYELRYIQDLAQKRKMFVRILQCRTWHGYALRFVLSEDVDCPCGDTIQTRELVGPRSEDMRE</sequence>
<reference evidence="1" key="1">
    <citation type="submission" date="2023-06" db="EMBL/GenBank/DDBJ databases">
        <authorList>
            <consortium name="Lawrence Berkeley National Laboratory"/>
            <person name="Ahrendt S."/>
            <person name="Sahu N."/>
            <person name="Indic B."/>
            <person name="Wong-Bajracharya J."/>
            <person name="Merenyi Z."/>
            <person name="Ke H.-M."/>
            <person name="Monk M."/>
            <person name="Kocsube S."/>
            <person name="Drula E."/>
            <person name="Lipzen A."/>
            <person name="Balint B."/>
            <person name="Henrissat B."/>
            <person name="Andreopoulos B."/>
            <person name="Martin F.M."/>
            <person name="Harder C.B."/>
            <person name="Rigling D."/>
            <person name="Ford K.L."/>
            <person name="Foster G.D."/>
            <person name="Pangilinan J."/>
            <person name="Papanicolaou A."/>
            <person name="Barry K."/>
            <person name="LaButti K."/>
            <person name="Viragh M."/>
            <person name="Koriabine M."/>
            <person name="Yan M."/>
            <person name="Riley R."/>
            <person name="Champramary S."/>
            <person name="Plett K.L."/>
            <person name="Tsai I.J."/>
            <person name="Slot J."/>
            <person name="Sipos G."/>
            <person name="Plett J."/>
            <person name="Nagy L.G."/>
            <person name="Grigoriev I.V."/>
        </authorList>
    </citation>
    <scope>NUCLEOTIDE SEQUENCE</scope>
    <source>
        <strain evidence="1">CCBAS 213</strain>
    </source>
</reference>
<organism evidence="1 2">
    <name type="scientific">Armillaria tabescens</name>
    <name type="common">Ringless honey mushroom</name>
    <name type="synonym">Agaricus tabescens</name>
    <dbReference type="NCBI Taxonomy" id="1929756"/>
    <lineage>
        <taxon>Eukaryota</taxon>
        <taxon>Fungi</taxon>
        <taxon>Dikarya</taxon>
        <taxon>Basidiomycota</taxon>
        <taxon>Agaricomycotina</taxon>
        <taxon>Agaricomycetes</taxon>
        <taxon>Agaricomycetidae</taxon>
        <taxon>Agaricales</taxon>
        <taxon>Marasmiineae</taxon>
        <taxon>Physalacriaceae</taxon>
        <taxon>Desarmillaria</taxon>
    </lineage>
</organism>
<name>A0AA39NAL0_ARMTA</name>
<keyword evidence="2" id="KW-1185">Reference proteome</keyword>
<evidence type="ECO:0000313" key="1">
    <source>
        <dbReference type="EMBL" id="KAK0462107.1"/>
    </source>
</evidence>
<dbReference type="Proteomes" id="UP001175211">
    <property type="component" value="Unassembled WGS sequence"/>
</dbReference>
<comment type="caution">
    <text evidence="1">The sequence shown here is derived from an EMBL/GenBank/DDBJ whole genome shotgun (WGS) entry which is preliminary data.</text>
</comment>